<reference evidence="14" key="1">
    <citation type="submission" date="2014-09" db="EMBL/GenBank/DDBJ databases">
        <title>Genome sequence of the luminous mushroom Mycena chlorophos for searching fungal bioluminescence genes.</title>
        <authorList>
            <person name="Tanaka Y."/>
            <person name="Kasuga D."/>
            <person name="Oba Y."/>
            <person name="Hase S."/>
            <person name="Sato K."/>
            <person name="Oba Y."/>
            <person name="Sakakibara Y."/>
        </authorList>
    </citation>
    <scope>NUCLEOTIDE SEQUENCE</scope>
</reference>
<feature type="transmembrane region" description="Helical" evidence="13">
    <location>
        <begin position="378"/>
        <end position="400"/>
    </location>
</feature>
<evidence type="ECO:0000313" key="15">
    <source>
        <dbReference type="Proteomes" id="UP000815677"/>
    </source>
</evidence>
<organism evidence="14 15">
    <name type="scientific">Mycena chlorophos</name>
    <name type="common">Agaric fungus</name>
    <name type="synonym">Agaricus chlorophos</name>
    <dbReference type="NCBI Taxonomy" id="658473"/>
    <lineage>
        <taxon>Eukaryota</taxon>
        <taxon>Fungi</taxon>
        <taxon>Dikarya</taxon>
        <taxon>Basidiomycota</taxon>
        <taxon>Agaricomycotina</taxon>
        <taxon>Agaricomycetes</taxon>
        <taxon>Agaricomycetidae</taxon>
        <taxon>Agaricales</taxon>
        <taxon>Marasmiineae</taxon>
        <taxon>Mycenaceae</taxon>
        <taxon>Mycena</taxon>
    </lineage>
</organism>
<keyword evidence="15" id="KW-1185">Reference proteome</keyword>
<keyword evidence="9 13" id="KW-1133">Transmembrane helix</keyword>
<gene>
    <name evidence="14" type="ORF">MCHLO_03372</name>
</gene>
<evidence type="ECO:0000256" key="1">
    <source>
        <dbReference type="ARBA" id="ARBA00004141"/>
    </source>
</evidence>
<dbReference type="EC" id="2.5.1.78" evidence="4"/>
<evidence type="ECO:0000256" key="10">
    <source>
        <dbReference type="ARBA" id="ARBA00023136"/>
    </source>
</evidence>
<evidence type="ECO:0000256" key="2">
    <source>
        <dbReference type="ARBA" id="ARBA00004917"/>
    </source>
</evidence>
<evidence type="ECO:0000256" key="11">
    <source>
        <dbReference type="ARBA" id="ARBA00048785"/>
    </source>
</evidence>
<feature type="transmembrane region" description="Helical" evidence="13">
    <location>
        <begin position="421"/>
        <end position="441"/>
    </location>
</feature>
<dbReference type="Gene3D" id="3.40.50.960">
    <property type="entry name" value="Lumazine/riboflavin synthase"/>
    <property type="match status" value="1"/>
</dbReference>
<feature type="transmembrane region" description="Helical" evidence="13">
    <location>
        <begin position="518"/>
        <end position="540"/>
    </location>
</feature>
<feature type="transmembrane region" description="Helical" evidence="13">
    <location>
        <begin position="314"/>
        <end position="335"/>
    </location>
</feature>
<evidence type="ECO:0000313" key="14">
    <source>
        <dbReference type="EMBL" id="GAT45812.1"/>
    </source>
</evidence>
<keyword evidence="5" id="KW-0813">Transport</keyword>
<feature type="region of interest" description="Disordered" evidence="12">
    <location>
        <begin position="732"/>
        <end position="767"/>
    </location>
</feature>
<proteinExistence type="inferred from homology"/>
<evidence type="ECO:0000256" key="8">
    <source>
        <dbReference type="ARBA" id="ARBA00022692"/>
    </source>
</evidence>
<evidence type="ECO:0000256" key="7">
    <source>
        <dbReference type="ARBA" id="ARBA00022679"/>
    </source>
</evidence>
<dbReference type="Gene3D" id="1.20.1250.20">
    <property type="entry name" value="MFS general substrate transporter like domains"/>
    <property type="match status" value="1"/>
</dbReference>
<evidence type="ECO:0000256" key="12">
    <source>
        <dbReference type="SAM" id="MobiDB-lite"/>
    </source>
</evidence>
<feature type="compositionally biased region" description="Acidic residues" evidence="12">
    <location>
        <begin position="756"/>
        <end position="767"/>
    </location>
</feature>
<feature type="transmembrane region" description="Helical" evidence="13">
    <location>
        <begin position="275"/>
        <end position="294"/>
    </location>
</feature>
<keyword evidence="10 13" id="KW-0472">Membrane</keyword>
<feature type="transmembrane region" description="Helical" evidence="13">
    <location>
        <begin position="461"/>
        <end position="481"/>
    </location>
</feature>
<evidence type="ECO:0000256" key="5">
    <source>
        <dbReference type="ARBA" id="ARBA00022448"/>
    </source>
</evidence>
<dbReference type="Proteomes" id="UP000815677">
    <property type="component" value="Unassembled WGS sequence"/>
</dbReference>
<comment type="similarity">
    <text evidence="3">Belongs to the DMRL synthase family.</text>
</comment>
<dbReference type="SUPFAM" id="SSF52121">
    <property type="entry name" value="Lumazine synthase"/>
    <property type="match status" value="1"/>
</dbReference>
<comment type="subcellular location">
    <subcellularLocation>
        <location evidence="1">Membrane</location>
        <topology evidence="1">Multi-pass membrane protein</topology>
    </subcellularLocation>
</comment>
<dbReference type="NCBIfam" id="TIGR00114">
    <property type="entry name" value="lumazine-synth"/>
    <property type="match status" value="1"/>
</dbReference>
<dbReference type="CDD" id="cd09209">
    <property type="entry name" value="Lumazine_synthase-I"/>
    <property type="match status" value="1"/>
</dbReference>
<feature type="transmembrane region" description="Helical" evidence="13">
    <location>
        <begin position="347"/>
        <end position="366"/>
    </location>
</feature>
<dbReference type="InterPro" id="IPR036467">
    <property type="entry name" value="LS/RS_sf"/>
</dbReference>
<dbReference type="PANTHER" id="PTHR19432:SF91">
    <property type="entry name" value="GENERAL ALPHA-GLUCOSIDE PERMEASE"/>
    <property type="match status" value="1"/>
</dbReference>
<dbReference type="EMBL" id="DF841719">
    <property type="protein sequence ID" value="GAT45812.1"/>
    <property type="molecule type" value="Genomic_DNA"/>
</dbReference>
<dbReference type="InterPro" id="IPR036259">
    <property type="entry name" value="MFS_trans_sf"/>
</dbReference>
<comment type="pathway">
    <text evidence="2">Cofactor biosynthesis; riboflavin biosynthesis; riboflavin from 2-hydroxy-3-oxobutyl phosphate and 5-amino-6-(D-ribitylamino)uracil: step 1/2.</text>
</comment>
<dbReference type="PANTHER" id="PTHR19432">
    <property type="entry name" value="SUGAR TRANSPORTER"/>
    <property type="match status" value="1"/>
</dbReference>
<dbReference type="SUPFAM" id="SSF103473">
    <property type="entry name" value="MFS general substrate transporter"/>
    <property type="match status" value="1"/>
</dbReference>
<feature type="transmembrane region" description="Helical" evidence="13">
    <location>
        <begin position="923"/>
        <end position="943"/>
    </location>
</feature>
<dbReference type="InterPro" id="IPR002180">
    <property type="entry name" value="LS/RS"/>
</dbReference>
<dbReference type="HAMAP" id="MF_00178">
    <property type="entry name" value="Lumazine_synth"/>
    <property type="match status" value="1"/>
</dbReference>
<evidence type="ECO:0000256" key="13">
    <source>
        <dbReference type="SAM" id="Phobius"/>
    </source>
</evidence>
<dbReference type="Pfam" id="PF00885">
    <property type="entry name" value="DMRL_synthase"/>
    <property type="match status" value="2"/>
</dbReference>
<evidence type="ECO:0000256" key="3">
    <source>
        <dbReference type="ARBA" id="ARBA00007424"/>
    </source>
</evidence>
<dbReference type="InterPro" id="IPR034964">
    <property type="entry name" value="LS"/>
</dbReference>
<evidence type="ECO:0000256" key="4">
    <source>
        <dbReference type="ARBA" id="ARBA00012664"/>
    </source>
</evidence>
<evidence type="ECO:0000256" key="9">
    <source>
        <dbReference type="ARBA" id="ARBA00022989"/>
    </source>
</evidence>
<name>A0ABQ0L3S4_MYCCL</name>
<keyword evidence="8 13" id="KW-0812">Transmembrane</keyword>
<sequence length="949" mass="101941">MSHTIKSLPTATTTFDGSPLRVAVVHARWNAEVIDALVKGCVEKLRASGVKESNIVIQSVPGAYELPMACQKVIAGSHVQAASNVTDLLGGLSFGGGSRSGTPAPGAGSVASPVVVNMPNEPFDAVVAVGVLIKGSTMHFEYISDAVSHGLMKVQLDTGVPVIFGVLTALTDEQALERSGMTPNGHNHGEDWGLAAVEMGSHVRRKLVLEQVTRCQASCIAKTSVSTSLNRADVNAKTLLLPTLMTGGLGPSLGPSVPFDPTNWAGEARVRGPKWANLVVLTIPLLGVQIFWSVEMAFASPYLISLGLSTSNIAMVFLAGPLSGLVVAPLTGAFADVSTSSWGRRRPYAVVGCLLCVLGMLLLGYTKDVAGWFTQTGSSAHAGLTTVLAVLSIFVLDFSINVVQTVDRALLVDTLPPSEQTAGNACAALMLGIGSVLGFFTGNLPLRTMLPFLEAESELQALSVIVSFILLALHLLTACMVRERVLLKSANIPRPSLKNEFREIYKNARTLPRVIRQICMIQFFAWLGWFPVLFYTTMYISDLYFRSLPPPSTRRDEPVETPEDIATRLGARAQLFNALLALATNALLPLLLPHPDGPKEARRRRRRGMRNSALMGRVDLDEVQAAREETRKWSLANWVPDAVRFPLPTWWAASHAVFAMCMFGSFFTHSVAGGTFLILVTGFSWGITQWAPFSLLAEAILTSPAAGSTAGAAGHTHAEEEEGFLVARPDEFDDSDEDEVSPKPSQPQRQRRREDDESEDDDDDDDIEIVRAEEAEDEPRSASRTLPSGISEEGLARGAALLGNPNAQVSVVDVVTPRSLYEARFSGEAPEDDVDLEAGDGFDASVQGGGLSAKAGVILGIHNIFVVIPQFLVTGLAAIIFAIFDGNENDLSESPIPDLPSNATSTELIRSVPVRSGRNHVAIVFRMGGVWAAIAFVLAWRLARELKRR</sequence>
<comment type="catalytic activity">
    <reaction evidence="11">
        <text>(2S)-2-hydroxy-3-oxobutyl phosphate + 5-amino-6-(D-ribitylamino)uracil = 6,7-dimethyl-8-(1-D-ribityl)lumazine + phosphate + 2 H2O + H(+)</text>
        <dbReference type="Rhea" id="RHEA:26152"/>
        <dbReference type="ChEBI" id="CHEBI:15377"/>
        <dbReference type="ChEBI" id="CHEBI:15378"/>
        <dbReference type="ChEBI" id="CHEBI:15934"/>
        <dbReference type="ChEBI" id="CHEBI:43474"/>
        <dbReference type="ChEBI" id="CHEBI:58201"/>
        <dbReference type="ChEBI" id="CHEBI:58830"/>
        <dbReference type="EC" id="2.5.1.78"/>
    </reaction>
</comment>
<evidence type="ECO:0000256" key="6">
    <source>
        <dbReference type="ARBA" id="ARBA00022619"/>
    </source>
</evidence>
<keyword evidence="7" id="KW-0808">Transferase</keyword>
<feature type="transmembrane region" description="Helical" evidence="13">
    <location>
        <begin position="864"/>
        <end position="884"/>
    </location>
</feature>
<protein>
    <recommendedName>
        <fullName evidence="4">6,7-dimethyl-8-ribityllumazine synthase</fullName>
        <ecNumber evidence="4">2.5.1.78</ecNumber>
    </recommendedName>
</protein>
<accession>A0ABQ0L3S4</accession>
<keyword evidence="6" id="KW-0686">Riboflavin biosynthesis</keyword>